<evidence type="ECO:0000313" key="2">
    <source>
        <dbReference type="EMBL" id="RKE95294.1"/>
    </source>
</evidence>
<dbReference type="Gene3D" id="3.40.630.30">
    <property type="match status" value="1"/>
</dbReference>
<accession>A0A420DLX3</accession>
<dbReference type="EMBL" id="RAQJ01000002">
    <property type="protein sequence ID" value="RKE95294.1"/>
    <property type="molecule type" value="Genomic_DNA"/>
</dbReference>
<keyword evidence="2" id="KW-0808">Transferase</keyword>
<dbReference type="InterPro" id="IPR038740">
    <property type="entry name" value="BioF2-like_GNAT_dom"/>
</dbReference>
<sequence length="329" mass="38953">MNSNPFTSSTFETTWSKYYDKKKKAVAFNFVNGVKFIKTPFFLFKNIGKNFTNGITYSINNSAIDYKNKAILLYDVPDYFLLNNKNPINISIKKVRQYKGFYADLSKFKNIDDVLAAYFNSSKSRYNFRRSLKQLDEKLQISYKVYFGAISKEDYNKEMSAFKELLGKRFDEKNTFNTVLPMWDFYQELIYPLILEKKVVFNVVYNSNVPIAMSINFLNNDVLMVSIRTFDVDFNKMNIGNIEIYKLLEWSLDNGIKKLDFSKGESYYKKRWTDTAYFYYHHIVYDKKSPSAILVANGVVMYFKFKQFLRDKNVNALYTKLKYVFAKQK</sequence>
<evidence type="ECO:0000313" key="3">
    <source>
        <dbReference type="Proteomes" id="UP000284892"/>
    </source>
</evidence>
<organism evidence="2 3">
    <name type="scientific">Ichthyenterobacterium magnum</name>
    <dbReference type="NCBI Taxonomy" id="1230530"/>
    <lineage>
        <taxon>Bacteria</taxon>
        <taxon>Pseudomonadati</taxon>
        <taxon>Bacteroidota</taxon>
        <taxon>Flavobacteriia</taxon>
        <taxon>Flavobacteriales</taxon>
        <taxon>Flavobacteriaceae</taxon>
        <taxon>Ichthyenterobacterium</taxon>
    </lineage>
</organism>
<dbReference type="GO" id="GO:0016740">
    <property type="term" value="F:transferase activity"/>
    <property type="evidence" value="ECO:0007669"/>
    <property type="project" value="UniProtKB-KW"/>
</dbReference>
<dbReference type="Pfam" id="PF13480">
    <property type="entry name" value="Acetyltransf_6"/>
    <property type="match status" value="1"/>
</dbReference>
<dbReference type="InterPro" id="IPR016181">
    <property type="entry name" value="Acyl_CoA_acyltransferase"/>
</dbReference>
<dbReference type="Proteomes" id="UP000284892">
    <property type="component" value="Unassembled WGS sequence"/>
</dbReference>
<name>A0A420DLX3_9FLAO</name>
<dbReference type="AlphaFoldDB" id="A0A420DLX3"/>
<protein>
    <submittedName>
        <fullName evidence="2">Acetyltransferase (GNAT) family protein</fullName>
    </submittedName>
</protein>
<reference evidence="2 3" key="1">
    <citation type="submission" date="2018-09" db="EMBL/GenBank/DDBJ databases">
        <title>Genomic Encyclopedia of Archaeal and Bacterial Type Strains, Phase II (KMG-II): from individual species to whole genera.</title>
        <authorList>
            <person name="Goeker M."/>
        </authorList>
    </citation>
    <scope>NUCLEOTIDE SEQUENCE [LARGE SCALE GENOMIC DNA]</scope>
    <source>
        <strain evidence="2 3">DSM 26283</strain>
    </source>
</reference>
<comment type="caution">
    <text evidence="2">The sequence shown here is derived from an EMBL/GenBank/DDBJ whole genome shotgun (WGS) entry which is preliminary data.</text>
</comment>
<proteinExistence type="predicted"/>
<evidence type="ECO:0000259" key="1">
    <source>
        <dbReference type="Pfam" id="PF13480"/>
    </source>
</evidence>
<dbReference type="OrthoDB" id="1422531at2"/>
<dbReference type="RefSeq" id="WP_120200611.1">
    <property type="nucleotide sequence ID" value="NZ_RAQJ01000002.1"/>
</dbReference>
<gene>
    <name evidence="2" type="ORF">BXY80_1481</name>
</gene>
<dbReference type="SUPFAM" id="SSF55729">
    <property type="entry name" value="Acyl-CoA N-acyltransferases (Nat)"/>
    <property type="match status" value="1"/>
</dbReference>
<keyword evidence="3" id="KW-1185">Reference proteome</keyword>
<feature type="domain" description="BioF2-like acetyltransferase" evidence="1">
    <location>
        <begin position="122"/>
        <end position="270"/>
    </location>
</feature>